<name>A0ABM6G399_9HYPH</name>
<evidence type="ECO:0000313" key="1">
    <source>
        <dbReference type="EMBL" id="APT32043.1"/>
    </source>
</evidence>
<gene>
    <name evidence="1" type="ORF">MCBMB27_02752</name>
</gene>
<organism evidence="1 2">
    <name type="scientific">Methylobacterium phyllosphaerae</name>
    <dbReference type="NCBI Taxonomy" id="418223"/>
    <lineage>
        <taxon>Bacteria</taxon>
        <taxon>Pseudomonadati</taxon>
        <taxon>Pseudomonadota</taxon>
        <taxon>Alphaproteobacteria</taxon>
        <taxon>Hyphomicrobiales</taxon>
        <taxon>Methylobacteriaceae</taxon>
        <taxon>Methylobacterium</taxon>
    </lineage>
</organism>
<proteinExistence type="predicted"/>
<keyword evidence="2" id="KW-1185">Reference proteome</keyword>
<evidence type="ECO:0000313" key="2">
    <source>
        <dbReference type="Proteomes" id="UP000185487"/>
    </source>
</evidence>
<reference evidence="1 2" key="1">
    <citation type="submission" date="2016-04" db="EMBL/GenBank/DDBJ databases">
        <title>Complete genome sequencing and analysis of CBMB27, Methylobacterium phyllosphaerae isolated from leaf tissues of rice (Oryza sativa L.).</title>
        <authorList>
            <person name="Lee Y."/>
            <person name="Hwangbo K."/>
            <person name="Chung H."/>
            <person name="Yoo J."/>
            <person name="Kim K.Y."/>
            <person name="Sa T.M."/>
            <person name="Um Y."/>
            <person name="Madhaiyan M."/>
        </authorList>
    </citation>
    <scope>NUCLEOTIDE SEQUENCE [LARGE SCALE GENOMIC DNA]</scope>
    <source>
        <strain evidence="1 2">CBMB27</strain>
    </source>
</reference>
<protein>
    <submittedName>
        <fullName evidence="1">Uncharacterized protein</fullName>
    </submittedName>
</protein>
<accession>A0ABM6G399</accession>
<dbReference type="Proteomes" id="UP000185487">
    <property type="component" value="Chromosome"/>
</dbReference>
<sequence length="156" mass="16977">MTRSLPLRRDQSYDLTASRDEISQRLSLGIGPGANGRIGGRREPGDHGVVDAVGFGTLAQRASEGTDLCWVHDHGWQPPGGERTCHHGFQTAGRLKDDELRLQEPEAFAQLLHALGRTINGEVCPCGMNVNIEAVTSHVDPDNRSAHLIPSLRNRA</sequence>
<dbReference type="EMBL" id="CP015367">
    <property type="protein sequence ID" value="APT32043.1"/>
    <property type="molecule type" value="Genomic_DNA"/>
</dbReference>